<reference evidence="1" key="1">
    <citation type="submission" date="2022-08" db="EMBL/GenBank/DDBJ databases">
        <title>Genome Sequence of Lecanicillium fungicola.</title>
        <authorList>
            <person name="Buettner E."/>
        </authorList>
    </citation>
    <scope>NUCLEOTIDE SEQUENCE</scope>
    <source>
        <strain evidence="1">Babe33</strain>
    </source>
</reference>
<sequence length="126" mass="13975">MDEAHSKEVPPVVENGPAVENDAPKLSLTTWARLTMKSLVTKKGWLGDYDYIFLFRPNLPFMKKDPRPRPFYGLNDDMPILLGLLLGLQHALAMLAGIVTPPIIMSGVTGVNLGNADTQLRESRFL</sequence>
<accession>A0ACC1MRK8</accession>
<keyword evidence="2" id="KW-1185">Reference proteome</keyword>
<comment type="caution">
    <text evidence="1">The sequence shown here is derived from an EMBL/GenBank/DDBJ whole genome shotgun (WGS) entry which is preliminary data.</text>
</comment>
<protein>
    <submittedName>
        <fullName evidence="1">Uncharacterized protein</fullName>
    </submittedName>
</protein>
<evidence type="ECO:0000313" key="2">
    <source>
        <dbReference type="Proteomes" id="UP001143910"/>
    </source>
</evidence>
<name>A0ACC1MRK8_9HYPO</name>
<organism evidence="1 2">
    <name type="scientific">Zarea fungicola</name>
    <dbReference type="NCBI Taxonomy" id="93591"/>
    <lineage>
        <taxon>Eukaryota</taxon>
        <taxon>Fungi</taxon>
        <taxon>Dikarya</taxon>
        <taxon>Ascomycota</taxon>
        <taxon>Pezizomycotina</taxon>
        <taxon>Sordariomycetes</taxon>
        <taxon>Hypocreomycetidae</taxon>
        <taxon>Hypocreales</taxon>
        <taxon>Cordycipitaceae</taxon>
        <taxon>Zarea</taxon>
    </lineage>
</organism>
<proteinExistence type="predicted"/>
<gene>
    <name evidence="1" type="ORF">NQ176_g8910</name>
</gene>
<dbReference type="EMBL" id="JANJQO010001855">
    <property type="protein sequence ID" value="KAJ2968976.1"/>
    <property type="molecule type" value="Genomic_DNA"/>
</dbReference>
<evidence type="ECO:0000313" key="1">
    <source>
        <dbReference type="EMBL" id="KAJ2968976.1"/>
    </source>
</evidence>
<dbReference type="Proteomes" id="UP001143910">
    <property type="component" value="Unassembled WGS sequence"/>
</dbReference>